<dbReference type="EMBL" id="CP029600">
    <property type="protein sequence ID" value="AWO00725.1"/>
    <property type="molecule type" value="Genomic_DNA"/>
</dbReference>
<sequence>MRSPLKIILLLCLPLLAHGQSVEDTIRQVENNLAGWVTFENEPPTRWNLQERLQTGKMPGVSIAVIKDYKVHWARGYGFADVAEKRPVTAQTLFQAASISKSLNGVAMLKLVQQGKLNLDEDINRYLNTWHPSADSGKITLAHLLSHTAGLTIHGFPGYEVTDTLPTVEQILRGVPPANTKEVKPAFAPGKKVQYSGGGTTVTQLILTTVTGKPYDQYLQQEVLDPMGMTSSFYTQPAPAAKKQLLATAYRQNGKPVEGKYHVYPEMAAAGLWTNPTDLARYIIETQLSYAGRSSKVLTPATTKTRLTPFMSNDAALGVFLTNGNKYFSHNGGNEGFKCTYSGSLDGGYGFVIMTNSDDFSIVSEVMRSIALTYGWNDLYDPVVEKSIQVPADTLRQYTGRYTGRGVEIDVTLTSGRLHIALNGSTPMQTHFTAPGNFVLMEMPMYLRFDKTGTGFDLVARQMGQEMRFAKQPEKAMP</sequence>
<organism evidence="3 4">
    <name type="scientific">Chitinophaga alhagiae</name>
    <dbReference type="NCBI Taxonomy" id="2203219"/>
    <lineage>
        <taxon>Bacteria</taxon>
        <taxon>Pseudomonadati</taxon>
        <taxon>Bacteroidota</taxon>
        <taxon>Chitinophagia</taxon>
        <taxon>Chitinophagales</taxon>
        <taxon>Chitinophagaceae</taxon>
        <taxon>Chitinophaga</taxon>
    </lineage>
</organism>
<name>A0ABN5LQE7_9BACT</name>
<gene>
    <name evidence="3" type="ORF">DLD77_02940</name>
</gene>
<evidence type="ECO:0000256" key="1">
    <source>
        <dbReference type="SAM" id="SignalP"/>
    </source>
</evidence>
<evidence type="ECO:0000259" key="2">
    <source>
        <dbReference type="Pfam" id="PF00144"/>
    </source>
</evidence>
<dbReference type="InterPro" id="IPR050491">
    <property type="entry name" value="AmpC-like"/>
</dbReference>
<keyword evidence="1" id="KW-0732">Signal</keyword>
<dbReference type="InterPro" id="IPR012338">
    <property type="entry name" value="Beta-lactam/transpept-like"/>
</dbReference>
<dbReference type="PANTHER" id="PTHR46825">
    <property type="entry name" value="D-ALANYL-D-ALANINE-CARBOXYPEPTIDASE/ENDOPEPTIDASE AMPH"/>
    <property type="match status" value="1"/>
</dbReference>
<dbReference type="InterPro" id="IPR001466">
    <property type="entry name" value="Beta-lactam-related"/>
</dbReference>
<evidence type="ECO:0000313" key="3">
    <source>
        <dbReference type="EMBL" id="AWO00725.1"/>
    </source>
</evidence>
<feature type="signal peptide" evidence="1">
    <location>
        <begin position="1"/>
        <end position="19"/>
    </location>
</feature>
<dbReference type="Pfam" id="PF00144">
    <property type="entry name" value="Beta-lactamase"/>
    <property type="match status" value="1"/>
</dbReference>
<accession>A0ABN5LQE7</accession>
<proteinExistence type="predicted"/>
<feature type="chain" id="PRO_5045193677" description="Beta-lactamase-related domain-containing protein" evidence="1">
    <location>
        <begin position="20"/>
        <end position="478"/>
    </location>
</feature>
<dbReference type="Gene3D" id="3.40.710.10">
    <property type="entry name" value="DD-peptidase/beta-lactamase superfamily"/>
    <property type="match status" value="1"/>
</dbReference>
<dbReference type="Proteomes" id="UP000246099">
    <property type="component" value="Chromosome"/>
</dbReference>
<keyword evidence="4" id="KW-1185">Reference proteome</keyword>
<evidence type="ECO:0000313" key="4">
    <source>
        <dbReference type="Proteomes" id="UP000246099"/>
    </source>
</evidence>
<reference evidence="3 4" key="1">
    <citation type="submission" date="2018-05" db="EMBL/GenBank/DDBJ databases">
        <title>Chitinophaga sp. nov., isolated from rhizosphere soil of Alhagi.</title>
        <authorList>
            <person name="Liu Y."/>
        </authorList>
    </citation>
    <scope>NUCLEOTIDE SEQUENCE [LARGE SCALE GENOMIC DNA]</scope>
    <source>
        <strain evidence="3 4">T22</strain>
    </source>
</reference>
<dbReference type="SUPFAM" id="SSF56601">
    <property type="entry name" value="beta-lactamase/transpeptidase-like"/>
    <property type="match status" value="1"/>
</dbReference>
<dbReference type="PANTHER" id="PTHR46825:SF12">
    <property type="entry name" value="PENICILLIN-BINDING PROTEIN 4"/>
    <property type="match status" value="1"/>
</dbReference>
<protein>
    <recommendedName>
        <fullName evidence="2">Beta-lactamase-related domain-containing protein</fullName>
    </recommendedName>
</protein>
<dbReference type="RefSeq" id="WP_119076474.1">
    <property type="nucleotide sequence ID" value="NZ_CP029600.1"/>
</dbReference>
<feature type="domain" description="Beta-lactamase-related" evidence="2">
    <location>
        <begin position="49"/>
        <end position="359"/>
    </location>
</feature>